<dbReference type="GO" id="GO:0016020">
    <property type="term" value="C:membrane"/>
    <property type="evidence" value="ECO:0007669"/>
    <property type="project" value="UniProtKB-SubCell"/>
</dbReference>
<dbReference type="NCBIfam" id="TIGR02970">
    <property type="entry name" value="succ_dehyd_cytB"/>
    <property type="match status" value="1"/>
</dbReference>
<feature type="transmembrane region" description="Helical" evidence="9">
    <location>
        <begin position="115"/>
        <end position="134"/>
    </location>
</feature>
<dbReference type="SUPFAM" id="SSF81343">
    <property type="entry name" value="Fumarate reductase respiratory complex transmembrane subunits"/>
    <property type="match status" value="1"/>
</dbReference>
<evidence type="ECO:0000256" key="6">
    <source>
        <dbReference type="ARBA" id="ARBA00023004"/>
    </source>
</evidence>
<dbReference type="GO" id="GO:0006099">
    <property type="term" value="P:tricarboxylic acid cycle"/>
    <property type="evidence" value="ECO:0007669"/>
    <property type="project" value="InterPro"/>
</dbReference>
<evidence type="ECO:0000256" key="5">
    <source>
        <dbReference type="ARBA" id="ARBA00022989"/>
    </source>
</evidence>
<evidence type="ECO:0000256" key="9">
    <source>
        <dbReference type="SAM" id="Phobius"/>
    </source>
</evidence>
<feature type="binding site" description="axial binding residue" evidence="8">
    <location>
        <position position="87"/>
    </location>
    <ligand>
        <name>heme</name>
        <dbReference type="ChEBI" id="CHEBI:30413"/>
        <note>ligand shared with second transmembrane subunit</note>
    </ligand>
    <ligandPart>
        <name>Fe</name>
        <dbReference type="ChEBI" id="CHEBI:18248"/>
    </ligandPart>
</feature>
<evidence type="ECO:0000256" key="2">
    <source>
        <dbReference type="ARBA" id="ARBA00022617"/>
    </source>
</evidence>
<keyword evidence="7 9" id="KW-0472">Membrane</keyword>
<evidence type="ECO:0000313" key="10">
    <source>
        <dbReference type="EMBL" id="AIA61045.1"/>
    </source>
</evidence>
<keyword evidence="2 8" id="KW-0349">Heme</keyword>
<dbReference type="GO" id="GO:0046872">
    <property type="term" value="F:metal ion binding"/>
    <property type="evidence" value="ECO:0007669"/>
    <property type="project" value="UniProtKB-KW"/>
</dbReference>
<feature type="transmembrane region" description="Helical" evidence="9">
    <location>
        <begin position="26"/>
        <end position="49"/>
    </location>
</feature>
<dbReference type="InterPro" id="IPR034804">
    <property type="entry name" value="SQR/QFR_C/D"/>
</dbReference>
<dbReference type="InterPro" id="IPR000701">
    <property type="entry name" value="SuccDH_FuR_B_TM-su"/>
</dbReference>
<keyword evidence="6 8" id="KW-0408">Iron</keyword>
<evidence type="ECO:0000256" key="1">
    <source>
        <dbReference type="ARBA" id="ARBA00004141"/>
    </source>
</evidence>
<comment type="subcellular location">
    <subcellularLocation>
        <location evidence="1">Membrane</location>
        <topology evidence="1">Multi-pass membrane protein</topology>
    </subcellularLocation>
</comment>
<dbReference type="PANTHER" id="PTHR10978">
    <property type="entry name" value="SUCCINATE DEHYDROGENASE CYTOCHROME B560 SUBUNIT"/>
    <property type="match status" value="1"/>
</dbReference>
<geneLocation type="mitochondrion" evidence="10"/>
<name>A0A060A893_9RHOD</name>
<dbReference type="Pfam" id="PF01127">
    <property type="entry name" value="Sdh_cyt"/>
    <property type="match status" value="1"/>
</dbReference>
<dbReference type="PROSITE" id="PS01000">
    <property type="entry name" value="SDH_CYT_1"/>
    <property type="match status" value="1"/>
</dbReference>
<keyword evidence="10" id="KW-0496">Mitochondrion</keyword>
<feature type="transmembrane region" description="Helical" evidence="9">
    <location>
        <begin position="84"/>
        <end position="103"/>
    </location>
</feature>
<evidence type="ECO:0000256" key="3">
    <source>
        <dbReference type="ARBA" id="ARBA00022692"/>
    </source>
</evidence>
<dbReference type="EMBL" id="KJ569774">
    <property type="protein sequence ID" value="AIA61045.1"/>
    <property type="molecule type" value="Genomic_DNA"/>
</dbReference>
<dbReference type="PIRSF" id="PIRSF000178">
    <property type="entry name" value="SDH_cyt_b560"/>
    <property type="match status" value="1"/>
</dbReference>
<reference evidence="10" key="1">
    <citation type="submission" date="2014-03" db="EMBL/GenBank/DDBJ databases">
        <title>Metagenomic reconstruction of the complete chloroplast and mitochondrial genomes of a novel unicellular red alga from the Cyanidiaceae family.</title>
        <authorList>
            <person name="Servin-Garciduenas L.E."/>
            <person name="Martinez-Romero E."/>
        </authorList>
    </citation>
    <scope>NUCLEOTIDE SEQUENCE</scope>
    <source>
        <strain evidence="10">MX-AZ01</strain>
    </source>
</reference>
<dbReference type="InterPro" id="IPR018495">
    <property type="entry name" value="Succ_DH_cyt_bsu_CS"/>
</dbReference>
<dbReference type="Gene3D" id="1.20.1300.10">
    <property type="entry name" value="Fumarate reductase/succinate dehydrogenase, transmembrane subunit"/>
    <property type="match status" value="1"/>
</dbReference>
<feature type="transmembrane region" description="Helical" evidence="9">
    <location>
        <begin position="56"/>
        <end position="78"/>
    </location>
</feature>
<evidence type="ECO:0000256" key="4">
    <source>
        <dbReference type="ARBA" id="ARBA00022723"/>
    </source>
</evidence>
<keyword evidence="4 8" id="KW-0479">Metal-binding</keyword>
<protein>
    <submittedName>
        <fullName evidence="10">Succinate dehydrogenase cytochrome B560 subunit</fullName>
    </submittedName>
</protein>
<organism evidence="10">
    <name type="scientific">Cyanidiaceae sp. MX-AZ01</name>
    <dbReference type="NCBI Taxonomy" id="1503164"/>
    <lineage>
        <taxon>Eukaryota</taxon>
        <taxon>Rhodophyta</taxon>
        <taxon>Bangiophyceae</taxon>
        <taxon>Cyanidiales</taxon>
        <taxon>Cyanidiaceae</taxon>
    </lineage>
</organism>
<dbReference type="AlphaFoldDB" id="A0A060A893"/>
<dbReference type="PANTHER" id="PTHR10978:SF5">
    <property type="entry name" value="SUCCINATE DEHYDROGENASE CYTOCHROME B560 SUBUNIT, MITOCHONDRIAL"/>
    <property type="match status" value="1"/>
</dbReference>
<gene>
    <name evidence="10" type="primary">sdhC</name>
</gene>
<comment type="cofactor">
    <cofactor evidence="8">
        <name>heme</name>
        <dbReference type="ChEBI" id="CHEBI:30413"/>
    </cofactor>
    <text evidence="8">The heme is bound between the two transmembrane subunits.</text>
</comment>
<evidence type="ECO:0000256" key="8">
    <source>
        <dbReference type="PIRSR" id="PIRSR000178-1"/>
    </source>
</evidence>
<proteinExistence type="predicted"/>
<keyword evidence="3 9" id="KW-0812">Transmembrane</keyword>
<evidence type="ECO:0000256" key="7">
    <source>
        <dbReference type="ARBA" id="ARBA00023136"/>
    </source>
</evidence>
<dbReference type="InterPro" id="IPR014314">
    <property type="entry name" value="Succ_DH_cytb556"/>
</dbReference>
<dbReference type="CDD" id="cd03499">
    <property type="entry name" value="SQR_TypeC_SdhC"/>
    <property type="match status" value="1"/>
</dbReference>
<sequence length="135" mass="16258">MKSYVNRPISPHLTVYNVEWNSIFSIFHRVTGIMIFLFLFLFIFSIFLLKFYSSSNILFILLSFIFENFFLIFISIIFFLSLIFFYHLCTGIYHLFLDFGYFCDIAKIDIISKHSLVFSIFISTLYYIYIYLLLN</sequence>
<dbReference type="GO" id="GO:0009055">
    <property type="term" value="F:electron transfer activity"/>
    <property type="evidence" value="ECO:0007669"/>
    <property type="project" value="InterPro"/>
</dbReference>
<accession>A0A060A893</accession>
<keyword evidence="5 9" id="KW-1133">Transmembrane helix</keyword>